<sequence>MEWVPWLLHDNWNIAVAVFVAALLVLSVRAWLRPGETPLDFSHSEPQHCGDITLQELAKYNGRDYFRPIYVAIKGQIFDVTDARDFYGPGGSYQVFAGKECARALGKMAIEADQCTGQIADLTRRELEILDDWELKFNQKYTVVGKVVEPKSLTLAQLREYNGSEEAKPIYLSICGTIFDVSKGREFYGPDGMYPFAGHECARAFALLSTDTADCNNNLEGLNSMDRENLRDWQAKFHSKYSIVGEVVAS</sequence>
<keyword evidence="6" id="KW-1185">Reference proteome</keyword>
<evidence type="ECO:0000313" key="6">
    <source>
        <dbReference type="Proteomes" id="UP001465755"/>
    </source>
</evidence>
<dbReference type="FunFam" id="3.10.120.10:FF:000003">
    <property type="entry name" value="membrane-associated progesterone receptor component 1"/>
    <property type="match status" value="1"/>
</dbReference>
<dbReference type="SMART" id="SM01117">
    <property type="entry name" value="Cyt-b5"/>
    <property type="match status" value="2"/>
</dbReference>
<dbReference type="InterPro" id="IPR001199">
    <property type="entry name" value="Cyt_B5-like_heme/steroid-bd"/>
</dbReference>
<comment type="similarity">
    <text evidence="2">Belongs to the cytochrome b5 family. MAPR subfamily.</text>
</comment>
<dbReference type="InterPro" id="IPR050577">
    <property type="entry name" value="MAPR/NEUFC/NENF-like"/>
</dbReference>
<evidence type="ECO:0000313" key="5">
    <source>
        <dbReference type="EMBL" id="KAK9798900.1"/>
    </source>
</evidence>
<reference evidence="5 6" key="1">
    <citation type="journal article" date="2024" name="Nat. Commun.">
        <title>Phylogenomics reveals the evolutionary origins of lichenization in chlorophyte algae.</title>
        <authorList>
            <person name="Puginier C."/>
            <person name="Libourel C."/>
            <person name="Otte J."/>
            <person name="Skaloud P."/>
            <person name="Haon M."/>
            <person name="Grisel S."/>
            <person name="Petersen M."/>
            <person name="Berrin J.G."/>
            <person name="Delaux P.M."/>
            <person name="Dal Grande F."/>
            <person name="Keller J."/>
        </authorList>
    </citation>
    <scope>NUCLEOTIDE SEQUENCE [LARGE SCALE GENOMIC DNA]</scope>
    <source>
        <strain evidence="5 6">SAG 2036</strain>
    </source>
</reference>
<keyword evidence="1" id="KW-0446">Lipid-binding</keyword>
<dbReference type="Proteomes" id="UP001465755">
    <property type="component" value="Unassembled WGS sequence"/>
</dbReference>
<dbReference type="AlphaFoldDB" id="A0AAW1NXV5"/>
<dbReference type="GO" id="GO:0016020">
    <property type="term" value="C:membrane"/>
    <property type="evidence" value="ECO:0007669"/>
    <property type="project" value="TreeGrafter"/>
</dbReference>
<evidence type="ECO:0000256" key="2">
    <source>
        <dbReference type="ARBA" id="ARBA00038357"/>
    </source>
</evidence>
<evidence type="ECO:0000256" key="1">
    <source>
        <dbReference type="ARBA" id="ARBA00022665"/>
    </source>
</evidence>
<gene>
    <name evidence="5" type="ORF">WJX73_004926</name>
</gene>
<feature type="domain" description="Cytochrome b5 heme-binding" evidence="4">
    <location>
        <begin position="52"/>
        <end position="148"/>
    </location>
</feature>
<dbReference type="PANTHER" id="PTHR10281">
    <property type="entry name" value="MEMBRANE-ASSOCIATED PROGESTERONE RECEPTOR COMPONENT-RELATED"/>
    <property type="match status" value="1"/>
</dbReference>
<dbReference type="Pfam" id="PF00173">
    <property type="entry name" value="Cyt-b5"/>
    <property type="match status" value="2"/>
</dbReference>
<accession>A0AAW1NXV5</accession>
<evidence type="ECO:0000259" key="4">
    <source>
        <dbReference type="SMART" id="SM01117"/>
    </source>
</evidence>
<dbReference type="EMBL" id="JALJOQ010000095">
    <property type="protein sequence ID" value="KAK9798900.1"/>
    <property type="molecule type" value="Genomic_DNA"/>
</dbReference>
<name>A0AAW1NXV5_9CHLO</name>
<feature type="transmembrane region" description="Helical" evidence="3">
    <location>
        <begin position="12"/>
        <end position="32"/>
    </location>
</feature>
<protein>
    <recommendedName>
        <fullName evidence="4">Cytochrome b5 heme-binding domain-containing protein</fullName>
    </recommendedName>
</protein>
<keyword evidence="3" id="KW-0812">Transmembrane</keyword>
<keyword evidence="3" id="KW-1133">Transmembrane helix</keyword>
<keyword evidence="3" id="KW-0472">Membrane</keyword>
<dbReference type="GO" id="GO:0012505">
    <property type="term" value="C:endomembrane system"/>
    <property type="evidence" value="ECO:0007669"/>
    <property type="project" value="TreeGrafter"/>
</dbReference>
<dbReference type="GO" id="GO:0005496">
    <property type="term" value="F:steroid binding"/>
    <property type="evidence" value="ECO:0007669"/>
    <property type="project" value="UniProtKB-KW"/>
</dbReference>
<keyword evidence="1" id="KW-0754">Steroid-binding</keyword>
<feature type="domain" description="Cytochrome b5 heme-binding" evidence="4">
    <location>
        <begin position="153"/>
        <end position="248"/>
    </location>
</feature>
<dbReference type="SUPFAM" id="SSF55856">
    <property type="entry name" value="Cytochrome b5-like heme/steroid binding domain"/>
    <property type="match status" value="2"/>
</dbReference>
<evidence type="ECO:0000256" key="3">
    <source>
        <dbReference type="SAM" id="Phobius"/>
    </source>
</evidence>
<dbReference type="PANTHER" id="PTHR10281:SF76">
    <property type="entry name" value="CALCUTTA CUP-RELATED"/>
    <property type="match status" value="1"/>
</dbReference>
<organism evidence="5 6">
    <name type="scientific">Symbiochloris irregularis</name>
    <dbReference type="NCBI Taxonomy" id="706552"/>
    <lineage>
        <taxon>Eukaryota</taxon>
        <taxon>Viridiplantae</taxon>
        <taxon>Chlorophyta</taxon>
        <taxon>core chlorophytes</taxon>
        <taxon>Trebouxiophyceae</taxon>
        <taxon>Trebouxiales</taxon>
        <taxon>Trebouxiaceae</taxon>
        <taxon>Symbiochloris</taxon>
    </lineage>
</organism>
<comment type="caution">
    <text evidence="5">The sequence shown here is derived from an EMBL/GenBank/DDBJ whole genome shotgun (WGS) entry which is preliminary data.</text>
</comment>
<dbReference type="Gene3D" id="3.10.120.10">
    <property type="entry name" value="Cytochrome b5-like heme/steroid binding domain"/>
    <property type="match status" value="2"/>
</dbReference>
<dbReference type="InterPro" id="IPR036400">
    <property type="entry name" value="Cyt_B5-like_heme/steroid_sf"/>
</dbReference>
<proteinExistence type="inferred from homology"/>